<dbReference type="InterPro" id="IPR016181">
    <property type="entry name" value="Acyl_CoA_acyltransferase"/>
</dbReference>
<name>A0ABX6QT39_9HYPH</name>
<keyword evidence="5" id="KW-1185">Reference proteome</keyword>
<dbReference type="CDD" id="cd04301">
    <property type="entry name" value="NAT_SF"/>
    <property type="match status" value="1"/>
</dbReference>
<evidence type="ECO:0000256" key="2">
    <source>
        <dbReference type="ARBA" id="ARBA00023315"/>
    </source>
</evidence>
<evidence type="ECO:0000313" key="5">
    <source>
        <dbReference type="Proteomes" id="UP000308530"/>
    </source>
</evidence>
<dbReference type="Gene3D" id="3.40.630.30">
    <property type="match status" value="1"/>
</dbReference>
<gene>
    <name evidence="4" type="ORF">FE840_010360</name>
</gene>
<dbReference type="SUPFAM" id="SSF55729">
    <property type="entry name" value="Acyl-CoA N-acyltransferases (Nat)"/>
    <property type="match status" value="1"/>
</dbReference>
<protein>
    <submittedName>
        <fullName evidence="4">GNAT family N-acetyltransferase</fullName>
    </submittedName>
</protein>
<dbReference type="PROSITE" id="PS51186">
    <property type="entry name" value="GNAT"/>
    <property type="match status" value="1"/>
</dbReference>
<dbReference type="Proteomes" id="UP000308530">
    <property type="component" value="Chromosome"/>
</dbReference>
<reference evidence="4 5" key="1">
    <citation type="submission" date="2020-06" db="EMBL/GenBank/DDBJ databases">
        <title>Genome sequence of Rhizobium sp strain ADMK78.</title>
        <authorList>
            <person name="Rahi P."/>
        </authorList>
    </citation>
    <scope>NUCLEOTIDE SEQUENCE [LARGE SCALE GENOMIC DNA]</scope>
    <source>
        <strain evidence="4 5">ADMK78</strain>
    </source>
</reference>
<dbReference type="InterPro" id="IPR000182">
    <property type="entry name" value="GNAT_dom"/>
</dbReference>
<sequence>MVKAKPHHFAAIQEVELAAFETLRVAGAVSGQPEASTEEELERYLEDDLLLIALSADDAVIGYAGAYGVPEEACLHLGEIDVHPDHQGQGIGRRLVSALMDEARERGMLQASLTTDRLAPFNAGFYQAMGFVMRDGADCPPRLAGLLQMESAKGLDPKRRCAMTASL</sequence>
<organism evidence="4 5">
    <name type="scientific">Peteryoungia desertarenae</name>
    <dbReference type="NCBI Taxonomy" id="1813451"/>
    <lineage>
        <taxon>Bacteria</taxon>
        <taxon>Pseudomonadati</taxon>
        <taxon>Pseudomonadota</taxon>
        <taxon>Alphaproteobacteria</taxon>
        <taxon>Hyphomicrobiales</taxon>
        <taxon>Rhizobiaceae</taxon>
        <taxon>Peteryoungia</taxon>
    </lineage>
</organism>
<evidence type="ECO:0000313" key="4">
    <source>
        <dbReference type="EMBL" id="QLF71370.1"/>
    </source>
</evidence>
<proteinExistence type="predicted"/>
<accession>A0ABX6QT39</accession>
<evidence type="ECO:0000259" key="3">
    <source>
        <dbReference type="PROSITE" id="PS51186"/>
    </source>
</evidence>
<evidence type="ECO:0000256" key="1">
    <source>
        <dbReference type="ARBA" id="ARBA00022679"/>
    </source>
</evidence>
<dbReference type="EMBL" id="CP058350">
    <property type="protein sequence ID" value="QLF71370.1"/>
    <property type="molecule type" value="Genomic_DNA"/>
</dbReference>
<dbReference type="Pfam" id="PF00583">
    <property type="entry name" value="Acetyltransf_1"/>
    <property type="match status" value="1"/>
</dbReference>
<keyword evidence="1" id="KW-0808">Transferase</keyword>
<keyword evidence="2" id="KW-0012">Acyltransferase</keyword>
<dbReference type="InterPro" id="IPR050832">
    <property type="entry name" value="Bact_Acetyltransf"/>
</dbReference>
<dbReference type="PANTHER" id="PTHR43877">
    <property type="entry name" value="AMINOALKYLPHOSPHONATE N-ACETYLTRANSFERASE-RELATED-RELATED"/>
    <property type="match status" value="1"/>
</dbReference>
<feature type="domain" description="N-acetyltransferase" evidence="3">
    <location>
        <begin position="1"/>
        <end position="152"/>
    </location>
</feature>